<dbReference type="Proteomes" id="UP000295030">
    <property type="component" value="Unassembled WGS sequence"/>
</dbReference>
<dbReference type="AlphaFoldDB" id="A0A4R1IBY3"/>
<evidence type="ECO:0000313" key="1">
    <source>
        <dbReference type="EMBL" id="TCK28002.1"/>
    </source>
</evidence>
<comment type="caution">
    <text evidence="1">The sequence shown here is derived from an EMBL/GenBank/DDBJ whole genome shotgun (WGS) entry which is preliminary data.</text>
</comment>
<sequence length="65" mass="7371">MAKKAKPNTGSVDRETIAEFEKRYLSFEEEMASMKGSYMADCKSVRGEMKELLVEAKDRGVRVHA</sequence>
<dbReference type="RefSeq" id="WP_131835200.1">
    <property type="nucleotide sequence ID" value="NZ_SMFY01000002.1"/>
</dbReference>
<accession>A0A4R1IBY3</accession>
<reference evidence="1 2" key="1">
    <citation type="submission" date="2019-03" db="EMBL/GenBank/DDBJ databases">
        <title>Genomic Encyclopedia of Type Strains, Phase IV (KMG-IV): sequencing the most valuable type-strain genomes for metagenomic binning, comparative biology and taxonomic classification.</title>
        <authorList>
            <person name="Goeker M."/>
        </authorList>
    </citation>
    <scope>NUCLEOTIDE SEQUENCE [LARGE SCALE GENOMIC DNA]</scope>
    <source>
        <strain evidence="1 2">DSM 101</strain>
    </source>
</reference>
<evidence type="ECO:0000313" key="2">
    <source>
        <dbReference type="Proteomes" id="UP000295030"/>
    </source>
</evidence>
<protein>
    <submittedName>
        <fullName evidence="1">Uncharacterized protein</fullName>
    </submittedName>
</protein>
<gene>
    <name evidence="1" type="ORF">EV667_1998</name>
</gene>
<dbReference type="EMBL" id="SMFY01000002">
    <property type="protein sequence ID" value="TCK28002.1"/>
    <property type="molecule type" value="Genomic_DNA"/>
</dbReference>
<organism evidence="1 2">
    <name type="scientific">Ancylobacter aquaticus</name>
    <dbReference type="NCBI Taxonomy" id="100"/>
    <lineage>
        <taxon>Bacteria</taxon>
        <taxon>Pseudomonadati</taxon>
        <taxon>Pseudomonadota</taxon>
        <taxon>Alphaproteobacteria</taxon>
        <taxon>Hyphomicrobiales</taxon>
        <taxon>Xanthobacteraceae</taxon>
        <taxon>Ancylobacter</taxon>
    </lineage>
</organism>
<proteinExistence type="predicted"/>
<name>A0A4R1IBY3_ANCAQ</name>
<keyword evidence="2" id="KW-1185">Reference proteome</keyword>